<accession>A0ABW3K2L0</accession>
<dbReference type="EMBL" id="JBHTKA010000001">
    <property type="protein sequence ID" value="MFD0999237.1"/>
    <property type="molecule type" value="Genomic_DNA"/>
</dbReference>
<organism evidence="1 2">
    <name type="scientific">Ohtaekwangia kribbensis</name>
    <dbReference type="NCBI Taxonomy" id="688913"/>
    <lineage>
        <taxon>Bacteria</taxon>
        <taxon>Pseudomonadati</taxon>
        <taxon>Bacteroidota</taxon>
        <taxon>Cytophagia</taxon>
        <taxon>Cytophagales</taxon>
        <taxon>Fulvivirgaceae</taxon>
        <taxon>Ohtaekwangia</taxon>
    </lineage>
</organism>
<dbReference type="RefSeq" id="WP_377577323.1">
    <property type="nucleotide sequence ID" value="NZ_JBHTKA010000001.1"/>
</dbReference>
<sequence>MTTRDNLIRKTSLYTMAGLSDPRLTGEAFNAAEKQKTTTNSFSIFLQRLFAKFNWISARHS</sequence>
<reference evidence="2" key="1">
    <citation type="journal article" date="2019" name="Int. J. Syst. Evol. Microbiol.">
        <title>The Global Catalogue of Microorganisms (GCM) 10K type strain sequencing project: providing services to taxonomists for standard genome sequencing and annotation.</title>
        <authorList>
            <consortium name="The Broad Institute Genomics Platform"/>
            <consortium name="The Broad Institute Genome Sequencing Center for Infectious Disease"/>
            <person name="Wu L."/>
            <person name="Ma J."/>
        </authorList>
    </citation>
    <scope>NUCLEOTIDE SEQUENCE [LARGE SCALE GENOMIC DNA]</scope>
    <source>
        <strain evidence="2">CCUG 58938</strain>
    </source>
</reference>
<evidence type="ECO:0000313" key="2">
    <source>
        <dbReference type="Proteomes" id="UP001597112"/>
    </source>
</evidence>
<keyword evidence="2" id="KW-1185">Reference proteome</keyword>
<proteinExistence type="predicted"/>
<gene>
    <name evidence="1" type="ORF">ACFQ21_07960</name>
</gene>
<comment type="caution">
    <text evidence="1">The sequence shown here is derived from an EMBL/GenBank/DDBJ whole genome shotgun (WGS) entry which is preliminary data.</text>
</comment>
<evidence type="ECO:0000313" key="1">
    <source>
        <dbReference type="EMBL" id="MFD0999237.1"/>
    </source>
</evidence>
<protein>
    <submittedName>
        <fullName evidence="1">Uncharacterized protein</fullName>
    </submittedName>
</protein>
<name>A0ABW3K2L0_9BACT</name>
<dbReference type="Proteomes" id="UP001597112">
    <property type="component" value="Unassembled WGS sequence"/>
</dbReference>